<evidence type="ECO:0000256" key="6">
    <source>
        <dbReference type="ARBA" id="ARBA00022989"/>
    </source>
</evidence>
<dbReference type="InterPro" id="IPR036291">
    <property type="entry name" value="NAD(P)-bd_dom_sf"/>
</dbReference>
<dbReference type="GO" id="GO:0035336">
    <property type="term" value="P:long-chain fatty-acyl-CoA metabolic process"/>
    <property type="evidence" value="ECO:0007669"/>
    <property type="project" value="TreeGrafter"/>
</dbReference>
<feature type="domain" description="Thioester reductase (TE)" evidence="12">
    <location>
        <begin position="29"/>
        <end position="296"/>
    </location>
</feature>
<comment type="function">
    <text evidence="10">Catalyzes the reduction of fatty acyl-CoA to fatty alcohols.</text>
</comment>
<evidence type="ECO:0000313" key="13">
    <source>
        <dbReference type="EMBL" id="EFN62239.1"/>
    </source>
</evidence>
<dbReference type="EMBL" id="GL443286">
    <property type="protein sequence ID" value="EFN62239.1"/>
    <property type="molecule type" value="Genomic_DNA"/>
</dbReference>
<keyword evidence="7 10" id="KW-0443">Lipid metabolism</keyword>
<feature type="transmembrane region" description="Helical" evidence="10">
    <location>
        <begin position="375"/>
        <end position="398"/>
    </location>
</feature>
<dbReference type="GO" id="GO:0016020">
    <property type="term" value="C:membrane"/>
    <property type="evidence" value="ECO:0007669"/>
    <property type="project" value="UniProtKB-SubCell"/>
</dbReference>
<comment type="subcellular location">
    <subcellularLocation>
        <location evidence="1">Membrane</location>
        <topology evidence="1">Multi-pass membrane protein</topology>
    </subcellularLocation>
</comment>
<evidence type="ECO:0000256" key="2">
    <source>
        <dbReference type="ARBA" id="ARBA00005928"/>
    </source>
</evidence>
<keyword evidence="4 10" id="KW-0812">Transmembrane</keyword>
<dbReference type="CDD" id="cd05236">
    <property type="entry name" value="FAR-N_SDR_e"/>
    <property type="match status" value="1"/>
</dbReference>
<gene>
    <name evidence="13" type="ORF">EAG_12402</name>
</gene>
<evidence type="ECO:0000313" key="14">
    <source>
        <dbReference type="Proteomes" id="UP000000311"/>
    </source>
</evidence>
<evidence type="ECO:0000259" key="11">
    <source>
        <dbReference type="Pfam" id="PF03015"/>
    </source>
</evidence>
<feature type="domain" description="Fatty acyl-CoA reductase C-terminal" evidence="11">
    <location>
        <begin position="384"/>
        <end position="475"/>
    </location>
</feature>
<dbReference type="CDD" id="cd09071">
    <property type="entry name" value="FAR_C"/>
    <property type="match status" value="1"/>
</dbReference>
<comment type="catalytic activity">
    <reaction evidence="9 10">
        <text>a long-chain fatty acyl-CoA + 2 NADPH + 2 H(+) = a long-chain primary fatty alcohol + 2 NADP(+) + CoA</text>
        <dbReference type="Rhea" id="RHEA:52716"/>
        <dbReference type="ChEBI" id="CHEBI:15378"/>
        <dbReference type="ChEBI" id="CHEBI:57287"/>
        <dbReference type="ChEBI" id="CHEBI:57783"/>
        <dbReference type="ChEBI" id="CHEBI:58349"/>
        <dbReference type="ChEBI" id="CHEBI:77396"/>
        <dbReference type="ChEBI" id="CHEBI:83139"/>
        <dbReference type="EC" id="1.2.1.84"/>
    </reaction>
</comment>
<evidence type="ECO:0000256" key="9">
    <source>
        <dbReference type="ARBA" id="ARBA00052530"/>
    </source>
</evidence>
<dbReference type="InterPro" id="IPR033640">
    <property type="entry name" value="FAR_C"/>
</dbReference>
<keyword evidence="6 10" id="KW-1133">Transmembrane helix</keyword>
<dbReference type="GO" id="GO:0102965">
    <property type="term" value="F:alcohol-forming long-chain fatty acyl-CoA reductase activity"/>
    <property type="evidence" value="ECO:0007669"/>
    <property type="project" value="UniProtKB-EC"/>
</dbReference>
<reference evidence="13 14" key="1">
    <citation type="journal article" date="2010" name="Science">
        <title>Genomic comparison of the ants Camponotus floridanus and Harpegnathos saltator.</title>
        <authorList>
            <person name="Bonasio R."/>
            <person name="Zhang G."/>
            <person name="Ye C."/>
            <person name="Mutti N.S."/>
            <person name="Fang X."/>
            <person name="Qin N."/>
            <person name="Donahue G."/>
            <person name="Yang P."/>
            <person name="Li Q."/>
            <person name="Li C."/>
            <person name="Zhang P."/>
            <person name="Huang Z."/>
            <person name="Berger S.L."/>
            <person name="Reinberg D."/>
            <person name="Wang J."/>
            <person name="Liebig J."/>
        </authorList>
    </citation>
    <scope>NUCLEOTIDE SEQUENCE [LARGE SCALE GENOMIC DNA]</scope>
    <source>
        <strain evidence="14">C129</strain>
    </source>
</reference>
<dbReference type="OrthoDB" id="429813at2759"/>
<dbReference type="FunFam" id="3.40.50.720:FF:000143">
    <property type="entry name" value="Fatty acyl-CoA reductase"/>
    <property type="match status" value="1"/>
</dbReference>
<dbReference type="Pfam" id="PF03015">
    <property type="entry name" value="Sterile"/>
    <property type="match status" value="1"/>
</dbReference>
<dbReference type="PANTHER" id="PTHR11011">
    <property type="entry name" value="MALE STERILITY PROTEIN 2-RELATED"/>
    <property type="match status" value="1"/>
</dbReference>
<dbReference type="GO" id="GO:0005777">
    <property type="term" value="C:peroxisome"/>
    <property type="evidence" value="ECO:0007669"/>
    <property type="project" value="TreeGrafter"/>
</dbReference>
<keyword evidence="8 10" id="KW-0472">Membrane</keyword>
<dbReference type="OMA" id="LLFTIWQ"/>
<evidence type="ECO:0000256" key="1">
    <source>
        <dbReference type="ARBA" id="ARBA00004141"/>
    </source>
</evidence>
<dbReference type="EC" id="1.2.1.84" evidence="10"/>
<sequence>MLNMDSDYPSTSHYESEIPQFFAGCNVLITGASGFVGTLLVEKLLRCCPDIEKMYILMRTKKEKSSEQRFKEHFNSPVYDKLKKEQPNFNVKVIMIEADISKLDFGLSPENRKRILDTNIIFHAAATVRFNEHLRLAVNINVRGTKQFLLLAKEMPDLKAFIYISTAFSHCIHKFIEEKFYPPPIESDKILTLLDILNDEQMEKLIPTLIGKWPNTYAFTKAIAEDTVRQYSIGIPTCIVRPSIIISTVKEPMPGWINNVYGAVGVVMGAAIGLLRTLHCPPEYVAELVPADYVISHLVVASWDIAKRKNALLSIEHANPEIPETERVPIYNYVSTCQNPITWERFLNLNKMYGMQAVSTHILWYYMLVLNKYKFMNDICVIFLHTIPAIIVDTLLFLSGRKPKLLQVYKKINKFSSVISYFSSQQWQFSNDAVIRLWERMNLADREIFDFNMDNLDWESYLKHMIPGMRVYLANDPMETLERGRAKYRKLKIAHYTLITVLSILLVWGIISIIIRIISLF</sequence>
<evidence type="ECO:0000256" key="7">
    <source>
        <dbReference type="ARBA" id="ARBA00023098"/>
    </source>
</evidence>
<keyword evidence="10" id="KW-0560">Oxidoreductase</keyword>
<keyword evidence="5 10" id="KW-0521">NADP</keyword>
<dbReference type="GO" id="GO:0080019">
    <property type="term" value="F:alcohol-forming very long-chain fatty acyl-CoA reductase activity"/>
    <property type="evidence" value="ECO:0007669"/>
    <property type="project" value="InterPro"/>
</dbReference>
<accession>E2AWD9</accession>
<dbReference type="AlphaFoldDB" id="E2AWD9"/>
<dbReference type="InterPro" id="IPR013120">
    <property type="entry name" value="FAR_NAD-bd"/>
</dbReference>
<evidence type="ECO:0000256" key="8">
    <source>
        <dbReference type="ARBA" id="ARBA00023136"/>
    </source>
</evidence>
<feature type="transmembrane region" description="Helical" evidence="10">
    <location>
        <begin position="493"/>
        <end position="518"/>
    </location>
</feature>
<comment type="similarity">
    <text evidence="2 10">Belongs to the fatty acyl-CoA reductase family.</text>
</comment>
<protein>
    <recommendedName>
        <fullName evidence="10">Fatty acyl-CoA reductase</fullName>
        <ecNumber evidence="10">1.2.1.84</ecNumber>
    </recommendedName>
</protein>
<keyword evidence="3 10" id="KW-0444">Lipid biosynthesis</keyword>
<dbReference type="Pfam" id="PF07993">
    <property type="entry name" value="NAD_binding_4"/>
    <property type="match status" value="1"/>
</dbReference>
<keyword evidence="14" id="KW-1185">Reference proteome</keyword>
<evidence type="ECO:0000259" key="12">
    <source>
        <dbReference type="Pfam" id="PF07993"/>
    </source>
</evidence>
<dbReference type="InParanoid" id="E2AWD9"/>
<name>E2AWD9_CAMFO</name>
<dbReference type="Proteomes" id="UP000000311">
    <property type="component" value="Unassembled WGS sequence"/>
</dbReference>
<evidence type="ECO:0000256" key="4">
    <source>
        <dbReference type="ARBA" id="ARBA00022692"/>
    </source>
</evidence>
<dbReference type="InterPro" id="IPR026055">
    <property type="entry name" value="FAR"/>
</dbReference>
<evidence type="ECO:0000256" key="5">
    <source>
        <dbReference type="ARBA" id="ARBA00022857"/>
    </source>
</evidence>
<organism evidence="14">
    <name type="scientific">Camponotus floridanus</name>
    <name type="common">Florida carpenter ant</name>
    <dbReference type="NCBI Taxonomy" id="104421"/>
    <lineage>
        <taxon>Eukaryota</taxon>
        <taxon>Metazoa</taxon>
        <taxon>Ecdysozoa</taxon>
        <taxon>Arthropoda</taxon>
        <taxon>Hexapoda</taxon>
        <taxon>Insecta</taxon>
        <taxon>Pterygota</taxon>
        <taxon>Neoptera</taxon>
        <taxon>Endopterygota</taxon>
        <taxon>Hymenoptera</taxon>
        <taxon>Apocrita</taxon>
        <taxon>Aculeata</taxon>
        <taxon>Formicoidea</taxon>
        <taxon>Formicidae</taxon>
        <taxon>Formicinae</taxon>
        <taxon>Camponotus</taxon>
    </lineage>
</organism>
<dbReference type="Gene3D" id="3.40.50.720">
    <property type="entry name" value="NAD(P)-binding Rossmann-like Domain"/>
    <property type="match status" value="1"/>
</dbReference>
<evidence type="ECO:0000256" key="10">
    <source>
        <dbReference type="RuleBase" id="RU363097"/>
    </source>
</evidence>
<dbReference type="PANTHER" id="PTHR11011:SF60">
    <property type="entry name" value="FATTY ACYL-COA REDUCTASE-RELATED"/>
    <property type="match status" value="1"/>
</dbReference>
<dbReference type="SUPFAM" id="SSF51735">
    <property type="entry name" value="NAD(P)-binding Rossmann-fold domains"/>
    <property type="match status" value="1"/>
</dbReference>
<evidence type="ECO:0000256" key="3">
    <source>
        <dbReference type="ARBA" id="ARBA00022516"/>
    </source>
</evidence>
<proteinExistence type="inferred from homology"/>